<dbReference type="EMBL" id="KL142386">
    <property type="protein sequence ID" value="KDR73326.1"/>
    <property type="molecule type" value="Genomic_DNA"/>
</dbReference>
<accession>A0A067SR03</accession>
<name>A0A067SR03_GALM3</name>
<reference evidence="3" key="1">
    <citation type="journal article" date="2014" name="Proc. Natl. Acad. Sci. U.S.A.">
        <title>Extensive sampling of basidiomycete genomes demonstrates inadequacy of the white-rot/brown-rot paradigm for wood decay fungi.</title>
        <authorList>
            <person name="Riley R."/>
            <person name="Salamov A.A."/>
            <person name="Brown D.W."/>
            <person name="Nagy L.G."/>
            <person name="Floudas D."/>
            <person name="Held B.W."/>
            <person name="Levasseur A."/>
            <person name="Lombard V."/>
            <person name="Morin E."/>
            <person name="Otillar R."/>
            <person name="Lindquist E.A."/>
            <person name="Sun H."/>
            <person name="LaButti K.M."/>
            <person name="Schmutz J."/>
            <person name="Jabbour D."/>
            <person name="Luo H."/>
            <person name="Baker S.E."/>
            <person name="Pisabarro A.G."/>
            <person name="Walton J.D."/>
            <person name="Blanchette R.A."/>
            <person name="Henrissat B."/>
            <person name="Martin F."/>
            <person name="Cullen D."/>
            <person name="Hibbett D.S."/>
            <person name="Grigoriev I.V."/>
        </authorList>
    </citation>
    <scope>NUCLEOTIDE SEQUENCE [LARGE SCALE GENOMIC DNA]</scope>
    <source>
        <strain evidence="3">CBS 339.88</strain>
    </source>
</reference>
<evidence type="ECO:0000313" key="3">
    <source>
        <dbReference type="Proteomes" id="UP000027222"/>
    </source>
</evidence>
<dbReference type="InterPro" id="IPR029058">
    <property type="entry name" value="AB_hydrolase_fold"/>
</dbReference>
<feature type="domain" description="AB hydrolase-1" evidence="1">
    <location>
        <begin position="53"/>
        <end position="337"/>
    </location>
</feature>
<dbReference type="Pfam" id="PF12697">
    <property type="entry name" value="Abhydrolase_6"/>
    <property type="match status" value="1"/>
</dbReference>
<dbReference type="AlphaFoldDB" id="A0A067SR03"/>
<protein>
    <recommendedName>
        <fullName evidence="1">AB hydrolase-1 domain-containing protein</fullName>
    </recommendedName>
</protein>
<sequence>MALEKLRIVDSGVELAYYDSGAPDQQTYTTVVALADSILHAAIFKKVGAVAPGKGIRFIALNRRNYPGSSPFTPEELDVVLKGTEEEKDAWMKDRGHEVGKFISQIIQEKNLPPISPDGKAGGIVLLGWSLGVGETNAAIAHADTLASSIRDRLKSYIRAYVLQECAPIILGLPMPEKNWAPFVVEGIPADKRLPFFVQWLTSYFDHGDLSKRDLDSLEYVVPSTSKPGSIYSMSKADQEEIICVGQETAIEGAYMVGFGTQFNANYRKALFNPATRALFPHMKITYLVGDKSGSYAIASLWVLEDDSEKAGKNSINFKVAPGCNHFVQWDDPEQAVDLYMSCA</sequence>
<dbReference type="SUPFAM" id="SSF53474">
    <property type="entry name" value="alpha/beta-Hydrolases"/>
    <property type="match status" value="1"/>
</dbReference>
<organism evidence="2 3">
    <name type="scientific">Galerina marginata (strain CBS 339.88)</name>
    <dbReference type="NCBI Taxonomy" id="685588"/>
    <lineage>
        <taxon>Eukaryota</taxon>
        <taxon>Fungi</taxon>
        <taxon>Dikarya</taxon>
        <taxon>Basidiomycota</taxon>
        <taxon>Agaricomycotina</taxon>
        <taxon>Agaricomycetes</taxon>
        <taxon>Agaricomycetidae</taxon>
        <taxon>Agaricales</taxon>
        <taxon>Agaricineae</taxon>
        <taxon>Strophariaceae</taxon>
        <taxon>Galerina</taxon>
    </lineage>
</organism>
<dbReference type="Proteomes" id="UP000027222">
    <property type="component" value="Unassembled WGS sequence"/>
</dbReference>
<keyword evidence="3" id="KW-1185">Reference proteome</keyword>
<evidence type="ECO:0000259" key="1">
    <source>
        <dbReference type="Pfam" id="PF12697"/>
    </source>
</evidence>
<dbReference type="OrthoDB" id="3251587at2759"/>
<dbReference type="HOGENOM" id="CLU_045014_0_0_1"/>
<dbReference type="InterPro" id="IPR000073">
    <property type="entry name" value="AB_hydrolase_1"/>
</dbReference>
<proteinExistence type="predicted"/>
<evidence type="ECO:0000313" key="2">
    <source>
        <dbReference type="EMBL" id="KDR73326.1"/>
    </source>
</evidence>
<gene>
    <name evidence="2" type="ORF">GALMADRAFT_142438</name>
</gene>
<dbReference type="Gene3D" id="3.40.50.1820">
    <property type="entry name" value="alpha/beta hydrolase"/>
    <property type="match status" value="1"/>
</dbReference>